<reference evidence="3" key="1">
    <citation type="submission" date="2022-01" db="EMBL/GenBank/DDBJ databases">
        <authorList>
            <person name="Braso-Vives M."/>
        </authorList>
    </citation>
    <scope>NUCLEOTIDE SEQUENCE</scope>
</reference>
<dbReference type="OrthoDB" id="10057959at2759"/>
<dbReference type="InterPro" id="IPR032675">
    <property type="entry name" value="LRR_dom_sf"/>
</dbReference>
<gene>
    <name evidence="3" type="primary">PGBD4</name>
    <name evidence="3" type="ORF">BLAG_LOCUS12480</name>
</gene>
<dbReference type="Pfam" id="PF13855">
    <property type="entry name" value="LRR_8"/>
    <property type="match status" value="1"/>
</dbReference>
<dbReference type="InterPro" id="IPR029058">
    <property type="entry name" value="AB_hydrolase_fold"/>
</dbReference>
<dbReference type="InterPro" id="IPR029526">
    <property type="entry name" value="PGBD"/>
</dbReference>
<evidence type="ECO:0000259" key="2">
    <source>
        <dbReference type="Pfam" id="PF13843"/>
    </source>
</evidence>
<dbReference type="Pfam" id="PF13843">
    <property type="entry name" value="DDE_Tnp_1_7"/>
    <property type="match status" value="1"/>
</dbReference>
<dbReference type="AlphaFoldDB" id="A0A8K0EKS2"/>
<feature type="compositionally biased region" description="Acidic residues" evidence="1">
    <location>
        <begin position="39"/>
        <end position="48"/>
    </location>
</feature>
<name>A0A8K0EKS2_BRALA</name>
<dbReference type="PANTHER" id="PTHR46599:SF6">
    <property type="entry name" value="DUAL SPECIFICITY PHOSPHATASE 26"/>
    <property type="match status" value="1"/>
</dbReference>
<keyword evidence="4" id="KW-1185">Reference proteome</keyword>
<dbReference type="SUPFAM" id="SSF52058">
    <property type="entry name" value="L domain-like"/>
    <property type="match status" value="1"/>
</dbReference>
<dbReference type="InterPro" id="IPR001611">
    <property type="entry name" value="Leu-rich_rpt"/>
</dbReference>
<organism evidence="3 4">
    <name type="scientific">Branchiostoma lanceolatum</name>
    <name type="common">Common lancelet</name>
    <name type="synonym">Amphioxus lanceolatum</name>
    <dbReference type="NCBI Taxonomy" id="7740"/>
    <lineage>
        <taxon>Eukaryota</taxon>
        <taxon>Metazoa</taxon>
        <taxon>Chordata</taxon>
        <taxon>Cephalochordata</taxon>
        <taxon>Leptocardii</taxon>
        <taxon>Amphioxiformes</taxon>
        <taxon>Branchiostomatidae</taxon>
        <taxon>Branchiostoma</taxon>
    </lineage>
</organism>
<feature type="region of interest" description="Disordered" evidence="1">
    <location>
        <begin position="1055"/>
        <end position="1082"/>
    </location>
</feature>
<dbReference type="Gene3D" id="3.40.50.1820">
    <property type="entry name" value="alpha/beta hydrolase"/>
    <property type="match status" value="1"/>
</dbReference>
<evidence type="ECO:0000313" key="3">
    <source>
        <dbReference type="EMBL" id="CAH1252394.1"/>
    </source>
</evidence>
<dbReference type="PANTHER" id="PTHR46599">
    <property type="entry name" value="PIGGYBAC TRANSPOSABLE ELEMENT-DERIVED PROTEIN 4"/>
    <property type="match status" value="1"/>
</dbReference>
<feature type="domain" description="PiggyBac transposable element-derived protein" evidence="2">
    <location>
        <begin position="223"/>
        <end position="596"/>
    </location>
</feature>
<proteinExistence type="predicted"/>
<dbReference type="Gene3D" id="3.80.10.10">
    <property type="entry name" value="Ribonuclease Inhibitor"/>
    <property type="match status" value="1"/>
</dbReference>
<dbReference type="EMBL" id="OV696704">
    <property type="protein sequence ID" value="CAH1252394.1"/>
    <property type="molecule type" value="Genomic_DNA"/>
</dbReference>
<sequence>MATRRSARKYTTQEVLGQLFDDSDDETDNLQELNGTVCESDDESDADDTAPSTAATELTDDADNRAPSTAATELTDAADNRAPSTAATELTDAADNRAPSTAATELIDDADNTAPLLPDEDDGLQEELNRSFQQSSKKSKLLTAKKLVNSLDACLEEGNFDAVDLSDNEKTFTSYLEKPKRKNDPGKKMQWTNQPPRPGGRQNSVNVIRGTVGVKGAAKRVTDPAGCWQLFFTKEMLSNILNHTNARITRLREQMPPEMLSDSRYCHVGITSIQEVTAFIGLVYLRGVLCQNNCKTETLFSDQTGHPVFSATMAKNRMKFLMANIRFDDESTRAERWQTDRFAAFREVFELFNRQCGKVVVPDDYISLDETLYPMRTQVSFKQFNPSKPAKYGLLFKSINAARYPYTFTVAPYSGKPAAGAGEYYVQGCDATVKAIVEGLERSINLRGRNISFDRLYTSIPLCQWLLDRGITSVGTLNSIRRGIPSEMKITEGREEFSDQVVWEKSEKRMSLHSYVVKKKDTGLRNVLMLSTMPPLLGVTKDDKNSKPAIYKLYDFTKGGTDIVDQRMGSYTCKTKTPRWTMAAFFYLLDTCRVNSCTVRAMNLKKDPGKENSFDYGWKLGMELVLPHIRARPLNGLTSVVQQKIRLMLGPSDNPDNTEQQGESVTLPVKSERRRRCAECLENIQGKGAKKRKDSLVKGKSQCQRCGTAICNAHVFSVCLKCAKDKNWDDYEAGDCNDCAGSCSVMGFNADKHGGRGSPYLNTNDKDPYCLTDAALRNRSRFCVQSLTRQNQTVIEGCVNAMETVFVNYTNNKKDNVAEKIFCSEYENFLECVKAVLDTVRPCKDTSVKTVIGSAYTNYSLTANYECEVRDRGYRVADAFYSVPSIMSVTIRLLHIGDVTFINRFRLKTIFLNHNLIKTVSPNGFVGFNSLDKIALEGNQLKVVPFDTLSLIRHSTTAARLHVILENNQISAVPETNWKMISNTGVNLCFKGNPFVCVGRIRWLVCNATTSALDDIFQSGHLQCTSPSKLAGCDFQSLHTNSFCSTTELATKSPMAKTSSSTMAEPTSLPAEPSGTTNSALTRRARTTTLATTDTTHGLVWRRILMTDGKLV</sequence>
<evidence type="ECO:0000256" key="1">
    <source>
        <dbReference type="SAM" id="MobiDB-lite"/>
    </source>
</evidence>
<evidence type="ECO:0000313" key="4">
    <source>
        <dbReference type="Proteomes" id="UP000838412"/>
    </source>
</evidence>
<protein>
    <submittedName>
        <fullName evidence="3">PGBD4 protein</fullName>
    </submittedName>
</protein>
<feature type="region of interest" description="Disordered" evidence="1">
    <location>
        <begin position="35"/>
        <end position="96"/>
    </location>
</feature>
<accession>A0A8K0EKS2</accession>
<dbReference type="Proteomes" id="UP000838412">
    <property type="component" value="Chromosome 19"/>
</dbReference>
<feature type="compositionally biased region" description="Polar residues" evidence="1">
    <location>
        <begin position="1055"/>
        <end position="1065"/>
    </location>
</feature>
<feature type="region of interest" description="Disordered" evidence="1">
    <location>
        <begin position="174"/>
        <end position="205"/>
    </location>
</feature>